<dbReference type="AlphaFoldDB" id="A0A3S3Q9P1"/>
<feature type="transmembrane region" description="Helical" evidence="20">
    <location>
        <begin position="341"/>
        <end position="365"/>
    </location>
</feature>
<feature type="transmembrane region" description="Helical" evidence="20">
    <location>
        <begin position="273"/>
        <end position="293"/>
    </location>
</feature>
<comment type="caution">
    <text evidence="23">The sequence shown here is derived from an EMBL/GenBank/DDBJ whole genome shotgun (WGS) entry which is preliminary data.</text>
</comment>
<evidence type="ECO:0000259" key="21">
    <source>
        <dbReference type="PROSITE" id="PS50855"/>
    </source>
</evidence>
<comment type="subcellular location">
    <subcellularLocation>
        <location evidence="2">Cell membrane</location>
        <topology evidence="2">Multi-pass membrane protein</topology>
    </subcellularLocation>
</comment>
<keyword evidence="24" id="KW-1185">Reference proteome</keyword>
<keyword evidence="9 19" id="KW-0812">Transmembrane</keyword>
<dbReference type="Pfam" id="PF02433">
    <property type="entry name" value="FixO"/>
    <property type="match status" value="1"/>
</dbReference>
<feature type="binding site" evidence="18">
    <location>
        <position position="257"/>
    </location>
    <ligand>
        <name>Cu cation</name>
        <dbReference type="ChEBI" id="CHEBI:23378"/>
        <label>B</label>
    </ligand>
</feature>
<dbReference type="GO" id="GO:0004129">
    <property type="term" value="F:cytochrome-c oxidase activity"/>
    <property type="evidence" value="ECO:0007669"/>
    <property type="project" value="UniProtKB-EC"/>
</dbReference>
<dbReference type="GO" id="GO:0020037">
    <property type="term" value="F:heme binding"/>
    <property type="evidence" value="ECO:0007669"/>
    <property type="project" value="InterPro"/>
</dbReference>
<comment type="cofactor">
    <cofactor evidence="18">
        <name>heme</name>
        <dbReference type="ChEBI" id="CHEBI:30413"/>
    </cofactor>
    <text evidence="18">Binds 2 heme groups per subunit, denoted as high- and low-spin.</text>
</comment>
<dbReference type="InterPro" id="IPR003468">
    <property type="entry name" value="Cyt_c_oxidase_monohaem-su/FixO"/>
</dbReference>
<evidence type="ECO:0000256" key="13">
    <source>
        <dbReference type="ARBA" id="ARBA00022989"/>
    </source>
</evidence>
<dbReference type="CDD" id="cd01661">
    <property type="entry name" value="cbb3_Oxidase_I"/>
    <property type="match status" value="1"/>
</dbReference>
<keyword evidence="7 18" id="KW-0349">Heme</keyword>
<keyword evidence="13 20" id="KW-1133">Transmembrane helix</keyword>
<feature type="transmembrane region" description="Helical" evidence="20">
    <location>
        <begin position="236"/>
        <end position="253"/>
    </location>
</feature>
<dbReference type="InterPro" id="IPR004677">
    <property type="entry name" value="Cyt_c_oxidase_cbb3_su1"/>
</dbReference>
<keyword evidence="6" id="KW-1003">Cell membrane</keyword>
<feature type="binding site" evidence="18">
    <location>
        <position position="256"/>
    </location>
    <ligand>
        <name>Cu cation</name>
        <dbReference type="ChEBI" id="CHEBI:23378"/>
        <label>B</label>
    </ligand>
</feature>
<evidence type="ECO:0000256" key="3">
    <source>
        <dbReference type="ARBA" id="ARBA00004673"/>
    </source>
</evidence>
<feature type="transmembrane region" description="Helical" evidence="20">
    <location>
        <begin position="381"/>
        <end position="403"/>
    </location>
</feature>
<dbReference type="NCBIfam" id="TIGR00781">
    <property type="entry name" value="ccoO"/>
    <property type="match status" value="1"/>
</dbReference>
<dbReference type="PROSITE" id="PS50855">
    <property type="entry name" value="COX1"/>
    <property type="match status" value="1"/>
</dbReference>
<evidence type="ECO:0000313" key="23">
    <source>
        <dbReference type="EMBL" id="RWX01406.1"/>
    </source>
</evidence>
<evidence type="ECO:0000256" key="18">
    <source>
        <dbReference type="PIRSR" id="PIRSR604677-50"/>
    </source>
</evidence>
<feature type="transmembrane region" description="Helical" evidence="20">
    <location>
        <begin position="203"/>
        <end position="224"/>
    </location>
</feature>
<keyword evidence="11" id="KW-1278">Translocase</keyword>
<feature type="transmembrane region" description="Helical" evidence="20">
    <location>
        <begin position="60"/>
        <end position="80"/>
    </location>
</feature>
<sequence>MEMQQFYYDNKIVKKFLYATIVFGVVGMLAGLLIASMYMFPNLTDGVSWLSYGRLRPLHTNAVIFAFVGNAMFAGIYYSLQRLLKTRMYSDFLSNLNFWGWQIIILAAAISLPMGYTSSKEYAELEWPIDIGIALIWVVFGINMIGTILRRRERHLYVAIWFYLATFITVAILHIFNSLAIPVSAMKSYSVYAGVQDALVQWWYGHNAVAFFLTTPFLGLMYYFVPKAANRPVYSYRLSIIHFWSLIFIYIWAGPHHLLYSALPDWAQNLGVAFSIMLIAPSWGGMINGLLTLRGAWDKVRTEPVLKFFVVAITGYGMATFEGPMLSLKNVNAIAHFTDWIVAHVHVGALAWNGFLAFGMIYWLIPRMTKSKLYSTKLANLHFWIGTLGIIMYALPMYVAGFAQASMWKQFNPDGTLKYGNFLETVKQIMPMYWMRAIGGTLFVIGLLILVYNIIMTVRRGNKIEDELAEAPALEKVSSRRLKGEKFHPWLERKPIQLTILATIAVLIGGIIQIVPTIMVKSNIPTISTVKPYSPLELEGRDLYIREGCVNCHSQMIRPFRSEVERYGEYSKSGEYVYDHPFLWGSKRTGPDLMRIGGKYSNNWHFNHMWDPQSTSEGSIMPAYKWLFDNEKMDYSYTQKKMEVMAQLGVPYTVQDIANAPKSISQQAAKIQESLFTDPDFVKSYEQSKKDAAARGEAFIEMRDREITALIAYLQRMGTDIKIKNTTAENKK</sequence>
<dbReference type="InterPro" id="IPR036927">
    <property type="entry name" value="Cyt_c_oxase-like_su1_sf"/>
</dbReference>
<feature type="transmembrane region" description="Helical" evidence="20">
    <location>
        <begin position="92"/>
        <end position="111"/>
    </location>
</feature>
<evidence type="ECO:0000256" key="12">
    <source>
        <dbReference type="ARBA" id="ARBA00022982"/>
    </source>
</evidence>
<keyword evidence="8 19" id="KW-0679">Respiratory chain</keyword>
<feature type="transmembrane region" description="Helical" evidence="20">
    <location>
        <begin position="16"/>
        <end position="40"/>
    </location>
</feature>
<dbReference type="SUPFAM" id="SSF46626">
    <property type="entry name" value="Cytochrome c"/>
    <property type="match status" value="1"/>
</dbReference>
<evidence type="ECO:0000259" key="22">
    <source>
        <dbReference type="PROSITE" id="PS51007"/>
    </source>
</evidence>
<comment type="similarity">
    <text evidence="19">Belongs to the heme-copper respiratory oxidase family.</text>
</comment>
<reference evidence="23 24" key="1">
    <citation type="submission" date="2019-01" db="EMBL/GenBank/DDBJ databases">
        <title>Flavobacterium sp. nov.,isolated from freshwater.</title>
        <authorList>
            <person name="Zhang R."/>
            <person name="Du Z.-J."/>
        </authorList>
    </citation>
    <scope>NUCLEOTIDE SEQUENCE [LARGE SCALE GENOMIC DNA]</scope>
    <source>
        <strain evidence="23 24">1E403</strain>
    </source>
</reference>
<dbReference type="InterPro" id="IPR000883">
    <property type="entry name" value="Cyt_C_Oxase_1"/>
</dbReference>
<dbReference type="GO" id="GO:0015990">
    <property type="term" value="P:electron transport coupled proton transport"/>
    <property type="evidence" value="ECO:0007669"/>
    <property type="project" value="TreeGrafter"/>
</dbReference>
<dbReference type="Gene3D" id="1.20.210.10">
    <property type="entry name" value="Cytochrome c oxidase-like, subunit I domain"/>
    <property type="match status" value="1"/>
</dbReference>
<dbReference type="InterPro" id="IPR023615">
    <property type="entry name" value="Cyt_c_Oxase_su1_BS"/>
</dbReference>
<feature type="transmembrane region" description="Helical" evidence="20">
    <location>
        <begin position="156"/>
        <end position="183"/>
    </location>
</feature>
<dbReference type="GO" id="GO:0016491">
    <property type="term" value="F:oxidoreductase activity"/>
    <property type="evidence" value="ECO:0007669"/>
    <property type="project" value="UniProtKB-KW"/>
</dbReference>
<keyword evidence="5 19" id="KW-0813">Transport</keyword>
<keyword evidence="12 19" id="KW-0249">Electron transport</keyword>
<feature type="transmembrane region" description="Helical" evidence="20">
    <location>
        <begin position="131"/>
        <end position="149"/>
    </location>
</feature>
<feature type="transmembrane region" description="Helical" evidence="20">
    <location>
        <begin position="498"/>
        <end position="519"/>
    </location>
</feature>
<dbReference type="PANTHER" id="PTHR10422">
    <property type="entry name" value="CYTOCHROME C OXIDASE SUBUNIT 1"/>
    <property type="match status" value="1"/>
</dbReference>
<dbReference type="GO" id="GO:0046872">
    <property type="term" value="F:metal ion binding"/>
    <property type="evidence" value="ECO:0007669"/>
    <property type="project" value="UniProtKB-KW"/>
</dbReference>
<evidence type="ECO:0000256" key="14">
    <source>
        <dbReference type="ARBA" id="ARBA00023004"/>
    </source>
</evidence>
<dbReference type="Gene3D" id="1.10.760.10">
    <property type="entry name" value="Cytochrome c-like domain"/>
    <property type="match status" value="1"/>
</dbReference>
<evidence type="ECO:0000256" key="9">
    <source>
        <dbReference type="ARBA" id="ARBA00022692"/>
    </source>
</evidence>
<comment type="catalytic activity">
    <reaction evidence="17">
        <text>4 Fe(II)-[cytochrome c] + O2 + 8 H(+)(in) = 4 Fe(III)-[cytochrome c] + 2 H2O + 4 H(+)(out)</text>
        <dbReference type="Rhea" id="RHEA:11436"/>
        <dbReference type="Rhea" id="RHEA-COMP:10350"/>
        <dbReference type="Rhea" id="RHEA-COMP:14399"/>
        <dbReference type="ChEBI" id="CHEBI:15377"/>
        <dbReference type="ChEBI" id="CHEBI:15378"/>
        <dbReference type="ChEBI" id="CHEBI:15379"/>
        <dbReference type="ChEBI" id="CHEBI:29033"/>
        <dbReference type="ChEBI" id="CHEBI:29034"/>
        <dbReference type="EC" id="7.1.1.9"/>
    </reaction>
</comment>
<feature type="domain" description="Cytochrome oxidase subunit I profile" evidence="21">
    <location>
        <begin position="16"/>
        <end position="465"/>
    </location>
</feature>
<dbReference type="NCBIfam" id="NF011055">
    <property type="entry name" value="PRK14487.1"/>
    <property type="match status" value="1"/>
</dbReference>
<feature type="binding site" description="axial binding residue" evidence="18">
    <location>
        <position position="59"/>
    </location>
    <ligand>
        <name>heme b</name>
        <dbReference type="ChEBI" id="CHEBI:60344"/>
        <label>1; low-spin</label>
    </ligand>
    <ligandPart>
        <name>Fe</name>
        <dbReference type="ChEBI" id="CHEBI:18248"/>
    </ligandPart>
</feature>
<evidence type="ECO:0000256" key="4">
    <source>
        <dbReference type="ARBA" id="ARBA00012949"/>
    </source>
</evidence>
<feature type="binding site" description="axial binding residue" evidence="18">
    <location>
        <position position="346"/>
    </location>
    <ligand>
        <name>heme b</name>
        <dbReference type="ChEBI" id="CHEBI:60344"/>
        <label>1; low-spin</label>
    </ligand>
    <ligandPart>
        <name>Fe</name>
        <dbReference type="ChEBI" id="CHEBI:18248"/>
    </ligandPart>
</feature>
<name>A0A3S3Q9P1_9FLAO</name>
<dbReference type="RefSeq" id="WP_128388943.1">
    <property type="nucleotide sequence ID" value="NZ_SBII01000003.1"/>
</dbReference>
<comment type="cofactor">
    <cofactor evidence="18">
        <name>Cu(2+)</name>
        <dbReference type="ChEBI" id="CHEBI:29036"/>
    </cofactor>
    <text evidence="18">Binds 1 copper ion per subunit, denoted as copper B.</text>
</comment>
<dbReference type="GO" id="GO:0022904">
    <property type="term" value="P:respiratory electron transport chain"/>
    <property type="evidence" value="ECO:0007669"/>
    <property type="project" value="TreeGrafter"/>
</dbReference>
<evidence type="ECO:0000313" key="24">
    <source>
        <dbReference type="Proteomes" id="UP000287527"/>
    </source>
</evidence>
<evidence type="ECO:0000256" key="10">
    <source>
        <dbReference type="ARBA" id="ARBA00022723"/>
    </source>
</evidence>
<evidence type="ECO:0000256" key="16">
    <source>
        <dbReference type="ARBA" id="ARBA00023136"/>
    </source>
</evidence>
<keyword evidence="15" id="KW-0186">Copper</keyword>
<evidence type="ECO:0000256" key="15">
    <source>
        <dbReference type="ARBA" id="ARBA00023008"/>
    </source>
</evidence>
<proteinExistence type="inferred from homology"/>
<keyword evidence="23" id="KW-0560">Oxidoreductase</keyword>
<dbReference type="InterPro" id="IPR023616">
    <property type="entry name" value="Cyt_c_oxase-like_su1_dom"/>
</dbReference>
<feature type="transmembrane region" description="Helical" evidence="20">
    <location>
        <begin position="305"/>
        <end position="321"/>
    </location>
</feature>
<feature type="binding site" description="axial binding residue" evidence="18">
    <location>
        <position position="344"/>
    </location>
    <ligand>
        <name>heme b</name>
        <dbReference type="ChEBI" id="CHEBI:60344"/>
        <label>2; high-spin</label>
    </ligand>
    <ligandPart>
        <name>Fe</name>
        <dbReference type="ChEBI" id="CHEBI:18248"/>
    </ligandPart>
</feature>
<accession>A0A3S3Q9P1</accession>
<evidence type="ECO:0000256" key="1">
    <source>
        <dbReference type="ARBA" id="ARBA00001970"/>
    </source>
</evidence>
<evidence type="ECO:0000256" key="19">
    <source>
        <dbReference type="RuleBase" id="RU000370"/>
    </source>
</evidence>
<feature type="transmembrane region" description="Helical" evidence="20">
    <location>
        <begin position="433"/>
        <end position="455"/>
    </location>
</feature>
<dbReference type="SUPFAM" id="SSF81442">
    <property type="entry name" value="Cytochrome c oxidase subunit I-like"/>
    <property type="match status" value="1"/>
</dbReference>
<dbReference type="Pfam" id="PF00115">
    <property type="entry name" value="COX1"/>
    <property type="match status" value="1"/>
</dbReference>
<comment type="cofactor">
    <cofactor evidence="1">
        <name>heme b</name>
        <dbReference type="ChEBI" id="CHEBI:60344"/>
    </cofactor>
</comment>
<dbReference type="NCBIfam" id="NF011053">
    <property type="entry name" value="PRK14485.1"/>
    <property type="match status" value="1"/>
</dbReference>
<organism evidence="23 24">
    <name type="scientific">Flavobacterium cerinum</name>
    <dbReference type="NCBI Taxonomy" id="2502784"/>
    <lineage>
        <taxon>Bacteria</taxon>
        <taxon>Pseudomonadati</taxon>
        <taxon>Bacteroidota</taxon>
        <taxon>Flavobacteriia</taxon>
        <taxon>Flavobacteriales</taxon>
        <taxon>Flavobacteriaceae</taxon>
        <taxon>Flavobacterium</taxon>
    </lineage>
</organism>
<dbReference type="InterPro" id="IPR036909">
    <property type="entry name" value="Cyt_c-like_dom_sf"/>
</dbReference>
<dbReference type="InterPro" id="IPR009056">
    <property type="entry name" value="Cyt_c-like_dom"/>
</dbReference>
<dbReference type="OrthoDB" id="9806838at2"/>
<protein>
    <recommendedName>
        <fullName evidence="4">cytochrome-c oxidase</fullName>
        <ecNumber evidence="4">7.1.1.9</ecNumber>
    </recommendedName>
</protein>
<dbReference type="Proteomes" id="UP000287527">
    <property type="component" value="Unassembled WGS sequence"/>
</dbReference>
<evidence type="ECO:0000256" key="7">
    <source>
        <dbReference type="ARBA" id="ARBA00022617"/>
    </source>
</evidence>
<dbReference type="PANTHER" id="PTHR10422:SF29">
    <property type="entry name" value="CYTOCHROME C OXIDASE SUBUNIT 1 HOMOLOG, BACTEROID"/>
    <property type="match status" value="1"/>
</dbReference>
<keyword evidence="10 18" id="KW-0479">Metal-binding</keyword>
<gene>
    <name evidence="23" type="primary">ccoN</name>
    <name evidence="23" type="ORF">EPI11_05470</name>
</gene>
<evidence type="ECO:0000256" key="8">
    <source>
        <dbReference type="ARBA" id="ARBA00022660"/>
    </source>
</evidence>
<dbReference type="EMBL" id="SBII01000003">
    <property type="protein sequence ID" value="RWX01406.1"/>
    <property type="molecule type" value="Genomic_DNA"/>
</dbReference>
<keyword evidence="14 18" id="KW-0408">Iron</keyword>
<feature type="binding site" evidence="18">
    <location>
        <position position="206"/>
    </location>
    <ligand>
        <name>Cu cation</name>
        <dbReference type="ChEBI" id="CHEBI:23378"/>
        <label>B</label>
    </ligand>
</feature>
<dbReference type="PROSITE" id="PS51007">
    <property type="entry name" value="CYTC"/>
    <property type="match status" value="1"/>
</dbReference>
<evidence type="ECO:0000256" key="11">
    <source>
        <dbReference type="ARBA" id="ARBA00022967"/>
    </source>
</evidence>
<comment type="pathway">
    <text evidence="3">Energy metabolism; oxidative phosphorylation.</text>
</comment>
<dbReference type="PROSITE" id="PS00077">
    <property type="entry name" value="COX1_CUB"/>
    <property type="match status" value="1"/>
</dbReference>
<evidence type="ECO:0000256" key="6">
    <source>
        <dbReference type="ARBA" id="ARBA00022475"/>
    </source>
</evidence>
<evidence type="ECO:0000256" key="5">
    <source>
        <dbReference type="ARBA" id="ARBA00022448"/>
    </source>
</evidence>
<evidence type="ECO:0000256" key="2">
    <source>
        <dbReference type="ARBA" id="ARBA00004651"/>
    </source>
</evidence>
<evidence type="ECO:0000256" key="17">
    <source>
        <dbReference type="ARBA" id="ARBA00047816"/>
    </source>
</evidence>
<feature type="domain" description="Cytochrome c" evidence="22">
    <location>
        <begin position="535"/>
        <end position="718"/>
    </location>
</feature>
<dbReference type="GO" id="GO:0009060">
    <property type="term" value="P:aerobic respiration"/>
    <property type="evidence" value="ECO:0007669"/>
    <property type="project" value="InterPro"/>
</dbReference>
<evidence type="ECO:0000256" key="20">
    <source>
        <dbReference type="SAM" id="Phobius"/>
    </source>
</evidence>
<keyword evidence="16 20" id="KW-0472">Membrane</keyword>
<dbReference type="EC" id="7.1.1.9" evidence="4"/>
<dbReference type="GO" id="GO:0005886">
    <property type="term" value="C:plasma membrane"/>
    <property type="evidence" value="ECO:0007669"/>
    <property type="project" value="UniProtKB-SubCell"/>
</dbReference>
<dbReference type="NCBIfam" id="TIGR00780">
    <property type="entry name" value="ccoN"/>
    <property type="match status" value="1"/>
</dbReference>